<evidence type="ECO:0000313" key="3">
    <source>
        <dbReference type="Proteomes" id="UP000199101"/>
    </source>
</evidence>
<protein>
    <recommendedName>
        <fullName evidence="4">CopC domain-containing protein</fullName>
    </recommendedName>
</protein>
<evidence type="ECO:0000313" key="2">
    <source>
        <dbReference type="EMBL" id="SCB15074.1"/>
    </source>
</evidence>
<dbReference type="OrthoDB" id="6008970at2"/>
<accession>A0A1C3UI05</accession>
<dbReference type="EMBL" id="FMAG01000001">
    <property type="protein sequence ID" value="SCB15074.1"/>
    <property type="molecule type" value="Genomic_DNA"/>
</dbReference>
<evidence type="ECO:0008006" key="4">
    <source>
        <dbReference type="Google" id="ProtNLM"/>
    </source>
</evidence>
<name>A0A1C3UI05_9HYPH</name>
<gene>
    <name evidence="2" type="ORF">GA0061103_2240</name>
</gene>
<dbReference type="AlphaFoldDB" id="A0A1C3UI05"/>
<sequence length="137" mass="14434">MRFPQAVIFAFAASAISAISAGAWAAGFKDIVVSTKEDSDAAQSSFAPDTPKIFVSAHLTKEVPSGSDVNIAWIAVDTGGAAPPNYKIDSVDLHIGSLTNHVKSAMTKPNNGWPVGSYEIEFSVNGKVMETTDFTVK</sequence>
<evidence type="ECO:0000256" key="1">
    <source>
        <dbReference type="SAM" id="SignalP"/>
    </source>
</evidence>
<reference evidence="3" key="1">
    <citation type="submission" date="2016-08" db="EMBL/GenBank/DDBJ databases">
        <authorList>
            <person name="Varghese N."/>
            <person name="Submissions Spin"/>
        </authorList>
    </citation>
    <scope>NUCLEOTIDE SEQUENCE [LARGE SCALE GENOMIC DNA]</scope>
    <source>
        <strain evidence="3">HAMBI 2975</strain>
    </source>
</reference>
<keyword evidence="3" id="KW-1185">Reference proteome</keyword>
<proteinExistence type="predicted"/>
<dbReference type="STRING" id="410764.GA0061103_2240"/>
<organism evidence="2 3">
    <name type="scientific">Rhizobium multihospitium</name>
    <dbReference type="NCBI Taxonomy" id="410764"/>
    <lineage>
        <taxon>Bacteria</taxon>
        <taxon>Pseudomonadati</taxon>
        <taxon>Pseudomonadota</taxon>
        <taxon>Alphaproteobacteria</taxon>
        <taxon>Hyphomicrobiales</taxon>
        <taxon>Rhizobiaceae</taxon>
        <taxon>Rhizobium/Agrobacterium group</taxon>
        <taxon>Rhizobium</taxon>
    </lineage>
</organism>
<dbReference type="Proteomes" id="UP000199101">
    <property type="component" value="Unassembled WGS sequence"/>
</dbReference>
<feature type="signal peptide" evidence="1">
    <location>
        <begin position="1"/>
        <end position="25"/>
    </location>
</feature>
<dbReference type="RefSeq" id="WP_092708010.1">
    <property type="nucleotide sequence ID" value="NZ_FMAG01000001.1"/>
</dbReference>
<feature type="chain" id="PRO_5008683150" description="CopC domain-containing protein" evidence="1">
    <location>
        <begin position="26"/>
        <end position="137"/>
    </location>
</feature>
<keyword evidence="1" id="KW-0732">Signal</keyword>